<feature type="domain" description="SCP2" evidence="1">
    <location>
        <begin position="20"/>
        <end position="93"/>
    </location>
</feature>
<accession>A0ABP9LGG1</accession>
<evidence type="ECO:0000313" key="3">
    <source>
        <dbReference type="Proteomes" id="UP001499910"/>
    </source>
</evidence>
<dbReference type="InterPro" id="IPR003033">
    <property type="entry name" value="SCP2_sterol-bd_dom"/>
</dbReference>
<protein>
    <submittedName>
        <fullName evidence="2">SCP2 sterol-binding domain-containing protein</fullName>
    </submittedName>
</protein>
<dbReference type="Gene3D" id="3.30.1050.10">
    <property type="entry name" value="SCP2 sterol-binding domain"/>
    <property type="match status" value="1"/>
</dbReference>
<evidence type="ECO:0000259" key="1">
    <source>
        <dbReference type="Pfam" id="PF02036"/>
    </source>
</evidence>
<comment type="caution">
    <text evidence="2">The sequence shown here is derived from an EMBL/GenBank/DDBJ whole genome shotgun (WGS) entry which is preliminary data.</text>
</comment>
<name>A0ABP9LGG1_9RHOB</name>
<dbReference type="EMBL" id="BAABHW010000003">
    <property type="protein sequence ID" value="GAA5075746.1"/>
    <property type="molecule type" value="Genomic_DNA"/>
</dbReference>
<gene>
    <name evidence="2" type="ORF">GCM10023209_24070</name>
</gene>
<dbReference type="Proteomes" id="UP001499910">
    <property type="component" value="Unassembled WGS sequence"/>
</dbReference>
<proteinExistence type="predicted"/>
<sequence length="95" mass="9862">MGLTDLAAQIREGLNGKSFDGSLKFDCGDDGVIVLADGSASTDDRDTDCTIRLSQDNLVKLLGGKLNPMTGVMMGKLKVSGDMGVAMGLGKLLAR</sequence>
<dbReference type="SUPFAM" id="SSF55718">
    <property type="entry name" value="SCP-like"/>
    <property type="match status" value="1"/>
</dbReference>
<reference evidence="3" key="1">
    <citation type="journal article" date="2019" name="Int. J. Syst. Evol. Microbiol.">
        <title>The Global Catalogue of Microorganisms (GCM) 10K type strain sequencing project: providing services to taxonomists for standard genome sequencing and annotation.</title>
        <authorList>
            <consortium name="The Broad Institute Genomics Platform"/>
            <consortium name="The Broad Institute Genome Sequencing Center for Infectious Disease"/>
            <person name="Wu L."/>
            <person name="Ma J."/>
        </authorList>
    </citation>
    <scope>NUCLEOTIDE SEQUENCE [LARGE SCALE GENOMIC DNA]</scope>
    <source>
        <strain evidence="3">JCM 18015</strain>
    </source>
</reference>
<evidence type="ECO:0000313" key="2">
    <source>
        <dbReference type="EMBL" id="GAA5075746.1"/>
    </source>
</evidence>
<keyword evidence="3" id="KW-1185">Reference proteome</keyword>
<dbReference type="Pfam" id="PF02036">
    <property type="entry name" value="SCP2"/>
    <property type="match status" value="1"/>
</dbReference>
<dbReference type="RefSeq" id="WP_259548738.1">
    <property type="nucleotide sequence ID" value="NZ_BAABHW010000003.1"/>
</dbReference>
<organism evidence="2 3">
    <name type="scientific">[Roseibacterium] beibuensis</name>
    <dbReference type="NCBI Taxonomy" id="1193142"/>
    <lineage>
        <taxon>Bacteria</taxon>
        <taxon>Pseudomonadati</taxon>
        <taxon>Pseudomonadota</taxon>
        <taxon>Alphaproteobacteria</taxon>
        <taxon>Rhodobacterales</taxon>
        <taxon>Roseobacteraceae</taxon>
        <taxon>Roseicyclus</taxon>
    </lineage>
</organism>
<dbReference type="InterPro" id="IPR036527">
    <property type="entry name" value="SCP2_sterol-bd_dom_sf"/>
</dbReference>